<protein>
    <submittedName>
        <fullName evidence="2">Uncharacterized protein</fullName>
    </submittedName>
</protein>
<proteinExistence type="predicted"/>
<keyword evidence="3" id="KW-1185">Reference proteome</keyword>
<comment type="caution">
    <text evidence="2">The sequence shown here is derived from an EMBL/GenBank/DDBJ whole genome shotgun (WGS) entry which is preliminary data.</text>
</comment>
<evidence type="ECO:0000256" key="1">
    <source>
        <dbReference type="SAM" id="MobiDB-lite"/>
    </source>
</evidence>
<evidence type="ECO:0000313" key="2">
    <source>
        <dbReference type="EMBL" id="MPC24126.1"/>
    </source>
</evidence>
<dbReference type="AlphaFoldDB" id="A0A5B7DT46"/>
<reference evidence="2 3" key="1">
    <citation type="submission" date="2019-05" db="EMBL/GenBank/DDBJ databases">
        <title>Another draft genome of Portunus trituberculatus and its Hox gene families provides insights of decapod evolution.</title>
        <authorList>
            <person name="Jeong J.-H."/>
            <person name="Song I."/>
            <person name="Kim S."/>
            <person name="Choi T."/>
            <person name="Kim D."/>
            <person name="Ryu S."/>
            <person name="Kim W."/>
        </authorList>
    </citation>
    <scope>NUCLEOTIDE SEQUENCE [LARGE SCALE GENOMIC DNA]</scope>
    <source>
        <tissue evidence="2">Muscle</tissue>
    </source>
</reference>
<accession>A0A5B7DT46</accession>
<dbReference type="EMBL" id="VSRR010001291">
    <property type="protein sequence ID" value="MPC24126.1"/>
    <property type="molecule type" value="Genomic_DNA"/>
</dbReference>
<dbReference type="Proteomes" id="UP000324222">
    <property type="component" value="Unassembled WGS sequence"/>
</dbReference>
<evidence type="ECO:0000313" key="3">
    <source>
        <dbReference type="Proteomes" id="UP000324222"/>
    </source>
</evidence>
<name>A0A5B7DT46_PORTR</name>
<sequence length="137" mass="15142">MLRIYKHLRANILNMTLLDQSRDPAVSLANLTWTGRLRSIVGTSSERGRVSRSPTSCEPLQKEYVSEGRASDLDFPNMPRLTSPAGRGGVSGDPTGRRLGSRHVGSPSPRRPNTLVCEGHVSIPKQRWTIPRPRDST</sequence>
<organism evidence="2 3">
    <name type="scientific">Portunus trituberculatus</name>
    <name type="common">Swimming crab</name>
    <name type="synonym">Neptunus trituberculatus</name>
    <dbReference type="NCBI Taxonomy" id="210409"/>
    <lineage>
        <taxon>Eukaryota</taxon>
        <taxon>Metazoa</taxon>
        <taxon>Ecdysozoa</taxon>
        <taxon>Arthropoda</taxon>
        <taxon>Crustacea</taxon>
        <taxon>Multicrustacea</taxon>
        <taxon>Malacostraca</taxon>
        <taxon>Eumalacostraca</taxon>
        <taxon>Eucarida</taxon>
        <taxon>Decapoda</taxon>
        <taxon>Pleocyemata</taxon>
        <taxon>Brachyura</taxon>
        <taxon>Eubrachyura</taxon>
        <taxon>Portunoidea</taxon>
        <taxon>Portunidae</taxon>
        <taxon>Portuninae</taxon>
        <taxon>Portunus</taxon>
    </lineage>
</organism>
<feature type="region of interest" description="Disordered" evidence="1">
    <location>
        <begin position="67"/>
        <end position="116"/>
    </location>
</feature>
<gene>
    <name evidence="2" type="ORF">E2C01_017198</name>
</gene>